<proteinExistence type="predicted"/>
<feature type="region of interest" description="Disordered" evidence="1">
    <location>
        <begin position="362"/>
        <end position="401"/>
    </location>
</feature>
<feature type="compositionally biased region" description="Low complexity" evidence="1">
    <location>
        <begin position="73"/>
        <end position="93"/>
    </location>
</feature>
<name>S3CEH3_GLAL2</name>
<dbReference type="GeneID" id="19470514"/>
<sequence length="401" mass="45426">MENYNQPSPERIELLKRLEEVVGTVTPYLWAACQICDLSALEQLLGHPSFFYEGLNYTTRQMVRYWSSSLGVQSQPSTPKTSTPKTPTPQKSTASNLDLTPSMLPPPSKRQKTLDSPTPLPRDLNIKKRAEERDNFSCVLTGIDTIQVAHIYPHYAMKYSEDRNGLRHKFWDQLKAFWSEEKVTAWEAKLFPQGIYEKGSEEVYNLISLAPTVHEIWGQGLFALKPISMSEDQKTLKVQFFWQERQKGPLPRMSLTTTPISTEGLQQTTGAHGGHTWLFDKNGKKIQSGDCFTLQTDNPIQKPLPNFELLELQWFLHRIRGMAGAAEVEWDHWLDTDSNSDNAIEEVPGLGFDNDVEDFSLLSDEPLPSPAKSSNLPLHPKHVTTEVEGDGDREGGRDLVM</sequence>
<evidence type="ECO:0000313" key="4">
    <source>
        <dbReference type="Proteomes" id="UP000016922"/>
    </source>
</evidence>
<feature type="domain" description="HNH nuclease" evidence="2">
    <location>
        <begin position="138"/>
        <end position="224"/>
    </location>
</feature>
<dbReference type="Pfam" id="PF13391">
    <property type="entry name" value="HNH_2"/>
    <property type="match status" value="1"/>
</dbReference>
<dbReference type="KEGG" id="glz:GLAREA_11473"/>
<dbReference type="InterPro" id="IPR003615">
    <property type="entry name" value="HNH_nuc"/>
</dbReference>
<evidence type="ECO:0000313" key="3">
    <source>
        <dbReference type="EMBL" id="EPE24892.1"/>
    </source>
</evidence>
<protein>
    <recommendedName>
        <fullName evidence="2">HNH nuclease domain-containing protein</fullName>
    </recommendedName>
</protein>
<evidence type="ECO:0000259" key="2">
    <source>
        <dbReference type="Pfam" id="PF13391"/>
    </source>
</evidence>
<evidence type="ECO:0000256" key="1">
    <source>
        <dbReference type="SAM" id="MobiDB-lite"/>
    </source>
</evidence>
<reference evidence="3 4" key="1">
    <citation type="journal article" date="2013" name="BMC Genomics">
        <title>Genomics-driven discovery of the pneumocandin biosynthetic gene cluster in the fungus Glarea lozoyensis.</title>
        <authorList>
            <person name="Chen L."/>
            <person name="Yue Q."/>
            <person name="Zhang X."/>
            <person name="Xiang M."/>
            <person name="Wang C."/>
            <person name="Li S."/>
            <person name="Che Y."/>
            <person name="Ortiz-Lopez F.J."/>
            <person name="Bills G.F."/>
            <person name="Liu X."/>
            <person name="An Z."/>
        </authorList>
    </citation>
    <scope>NUCLEOTIDE SEQUENCE [LARGE SCALE GENOMIC DNA]</scope>
    <source>
        <strain evidence="4">ATCC 20868 / MF5171</strain>
    </source>
</reference>
<gene>
    <name evidence="3" type="ORF">GLAREA_11473</name>
</gene>
<dbReference type="eggNOG" id="ENOG502S620">
    <property type="taxonomic scope" value="Eukaryota"/>
</dbReference>
<dbReference type="OrthoDB" id="3545258at2759"/>
<feature type="compositionally biased region" description="Basic and acidic residues" evidence="1">
    <location>
        <begin position="390"/>
        <end position="401"/>
    </location>
</feature>
<dbReference type="Proteomes" id="UP000016922">
    <property type="component" value="Unassembled WGS sequence"/>
</dbReference>
<dbReference type="EMBL" id="KE145372">
    <property type="protein sequence ID" value="EPE24892.1"/>
    <property type="molecule type" value="Genomic_DNA"/>
</dbReference>
<keyword evidence="4" id="KW-1185">Reference proteome</keyword>
<dbReference type="OMA" id="ADVFWGK"/>
<dbReference type="AlphaFoldDB" id="S3CEH3"/>
<dbReference type="HOGENOM" id="CLU_039755_3_0_1"/>
<dbReference type="RefSeq" id="XP_008087807.1">
    <property type="nucleotide sequence ID" value="XM_008089616.1"/>
</dbReference>
<organism evidence="3 4">
    <name type="scientific">Glarea lozoyensis (strain ATCC 20868 / MF5171)</name>
    <dbReference type="NCBI Taxonomy" id="1116229"/>
    <lineage>
        <taxon>Eukaryota</taxon>
        <taxon>Fungi</taxon>
        <taxon>Dikarya</taxon>
        <taxon>Ascomycota</taxon>
        <taxon>Pezizomycotina</taxon>
        <taxon>Leotiomycetes</taxon>
        <taxon>Helotiales</taxon>
        <taxon>Helotiaceae</taxon>
        <taxon>Glarea</taxon>
    </lineage>
</organism>
<feature type="region of interest" description="Disordered" evidence="1">
    <location>
        <begin position="71"/>
        <end position="127"/>
    </location>
</feature>
<accession>S3CEH3</accession>